<organism evidence="1 2">
    <name type="scientific">Variovorax paradoxus</name>
    <dbReference type="NCBI Taxonomy" id="34073"/>
    <lineage>
        <taxon>Bacteria</taxon>
        <taxon>Pseudomonadati</taxon>
        <taxon>Pseudomonadota</taxon>
        <taxon>Betaproteobacteria</taxon>
        <taxon>Burkholderiales</taxon>
        <taxon>Comamonadaceae</taxon>
        <taxon>Variovorax</taxon>
    </lineage>
</organism>
<reference evidence="1 2" key="1">
    <citation type="submission" date="2017-08" db="EMBL/GenBank/DDBJ databases">
        <title>Infants hospitalized years apart are colonized by the same room-sourced microbial strains.</title>
        <authorList>
            <person name="Brooks B."/>
            <person name="Olm M.R."/>
            <person name="Firek B.A."/>
            <person name="Baker R."/>
            <person name="Thomas B.C."/>
            <person name="Morowitz M.J."/>
            <person name="Banfield J.F."/>
        </authorList>
    </citation>
    <scope>NUCLEOTIDE SEQUENCE [LARGE SCALE GENOMIC DNA]</scope>
    <source>
        <strain evidence="1">S2_005_003_R2_41</strain>
    </source>
</reference>
<dbReference type="InterPro" id="IPR006597">
    <property type="entry name" value="Sel1-like"/>
</dbReference>
<gene>
    <name evidence="1" type="ORF">DI563_06140</name>
</gene>
<dbReference type="PANTHER" id="PTHR11102">
    <property type="entry name" value="SEL-1-LIKE PROTEIN"/>
    <property type="match status" value="1"/>
</dbReference>
<name>A0A2W5QK66_VARPD</name>
<dbReference type="Proteomes" id="UP000249135">
    <property type="component" value="Unassembled WGS sequence"/>
</dbReference>
<dbReference type="AlphaFoldDB" id="A0A2W5QK66"/>
<dbReference type="PANTHER" id="PTHR11102:SF160">
    <property type="entry name" value="ERAD-ASSOCIATED E3 UBIQUITIN-PROTEIN LIGASE COMPONENT HRD3"/>
    <property type="match status" value="1"/>
</dbReference>
<protein>
    <recommendedName>
        <fullName evidence="3">Sel1 repeat family protein</fullName>
    </recommendedName>
</protein>
<dbReference type="Gene3D" id="1.25.40.10">
    <property type="entry name" value="Tetratricopeptide repeat domain"/>
    <property type="match status" value="1"/>
</dbReference>
<evidence type="ECO:0008006" key="3">
    <source>
        <dbReference type="Google" id="ProtNLM"/>
    </source>
</evidence>
<evidence type="ECO:0000313" key="2">
    <source>
        <dbReference type="Proteomes" id="UP000249135"/>
    </source>
</evidence>
<dbReference type="EMBL" id="QFPP01000042">
    <property type="protein sequence ID" value="PZQ76769.1"/>
    <property type="molecule type" value="Genomic_DNA"/>
</dbReference>
<dbReference type="SUPFAM" id="SSF81901">
    <property type="entry name" value="HCP-like"/>
    <property type="match status" value="1"/>
</dbReference>
<proteinExistence type="predicted"/>
<dbReference type="SMART" id="SM00671">
    <property type="entry name" value="SEL1"/>
    <property type="match status" value="2"/>
</dbReference>
<dbReference type="Pfam" id="PF08238">
    <property type="entry name" value="Sel1"/>
    <property type="match status" value="2"/>
</dbReference>
<dbReference type="InterPro" id="IPR050767">
    <property type="entry name" value="Sel1_AlgK"/>
</dbReference>
<dbReference type="InterPro" id="IPR011990">
    <property type="entry name" value="TPR-like_helical_dom_sf"/>
</dbReference>
<sequence>MTELPTITIETAMAITDRRSKRTWMRRLEEGAVRQVGPDAGLQTRLVLQDVLPAAAIAFTSDMEPLLMQASMGHAEAQAELGQMFCLADRNDLGVYWLQQAAERGSADAMQWLAVLSARGVGIAKDDGESLRWLRRAAQLGHAIAKEQLGGLRTA</sequence>
<accession>A0A2W5QK66</accession>
<evidence type="ECO:0000313" key="1">
    <source>
        <dbReference type="EMBL" id="PZQ76769.1"/>
    </source>
</evidence>
<comment type="caution">
    <text evidence="1">The sequence shown here is derived from an EMBL/GenBank/DDBJ whole genome shotgun (WGS) entry which is preliminary data.</text>
</comment>